<dbReference type="RefSeq" id="WP_310912696.1">
    <property type="nucleotide sequence ID" value="NZ_JAVLVT010000005.1"/>
</dbReference>
<evidence type="ECO:0000256" key="2">
    <source>
        <dbReference type="ARBA" id="ARBA00006217"/>
    </source>
</evidence>
<dbReference type="Proteomes" id="UP001250214">
    <property type="component" value="Unassembled WGS sequence"/>
</dbReference>
<feature type="region of interest" description="Disordered" evidence="8">
    <location>
        <begin position="238"/>
        <end position="257"/>
    </location>
</feature>
<dbReference type="SMART" id="SM00947">
    <property type="entry name" value="Pro_CA"/>
    <property type="match status" value="1"/>
</dbReference>
<evidence type="ECO:0000256" key="5">
    <source>
        <dbReference type="ARBA" id="ARBA00022833"/>
    </source>
</evidence>
<gene>
    <name evidence="9" type="ORF">RIF23_12700</name>
</gene>
<dbReference type="PANTHER" id="PTHR43175">
    <property type="entry name" value="CARBONIC ANHYDRASE"/>
    <property type="match status" value="1"/>
</dbReference>
<dbReference type="EMBL" id="JAVLVT010000005">
    <property type="protein sequence ID" value="MDS1271154.1"/>
    <property type="molecule type" value="Genomic_DNA"/>
</dbReference>
<name>A0ABU2H765_9ACTN</name>
<sequence>MSIDELLAVNERYLAQFRHGAVPAGTSRGLAVSIVGHPAVDPHRAFGLALGDALLPRSTEPRVTAALRGDLAVAQHLGARQALHVLSTDAPNAPETTETLRADLETLRADPQLFGLDVHVGSYDVTTGRLELVTGVPAESEISAVLAANERYVAQFQPPVDVARGSRHLSVVTCMDSRINPEELLNVDLGTVTVRRNAGAHVTDEVLDGLAGDVAAHGAVDLLVLVHEDCKARPDREERLAGARADGSAAARDPRIGERAEVITGSYDVHTGRLTDLRPAHR</sequence>
<organism evidence="9 10">
    <name type="scientific">Lipingzhangella rawalii</name>
    <dbReference type="NCBI Taxonomy" id="2055835"/>
    <lineage>
        <taxon>Bacteria</taxon>
        <taxon>Bacillati</taxon>
        <taxon>Actinomycetota</taxon>
        <taxon>Actinomycetes</taxon>
        <taxon>Streptosporangiales</taxon>
        <taxon>Nocardiopsidaceae</taxon>
        <taxon>Lipingzhangella</taxon>
    </lineage>
</organism>
<feature type="compositionally biased region" description="Low complexity" evidence="8">
    <location>
        <begin position="242"/>
        <end position="251"/>
    </location>
</feature>
<keyword evidence="10" id="KW-1185">Reference proteome</keyword>
<proteinExistence type="inferred from homology"/>
<dbReference type="SUPFAM" id="SSF53056">
    <property type="entry name" value="beta-carbonic anhydrase, cab"/>
    <property type="match status" value="1"/>
</dbReference>
<dbReference type="EC" id="4.2.1.1" evidence="3"/>
<dbReference type="PANTHER" id="PTHR43175:SF3">
    <property type="entry name" value="CARBON DISULFIDE HYDROLASE"/>
    <property type="match status" value="1"/>
</dbReference>
<dbReference type="InterPro" id="IPR036874">
    <property type="entry name" value="Carbonic_anhydrase_sf"/>
</dbReference>
<comment type="similarity">
    <text evidence="2">Belongs to the beta-class carbonic anhydrase family.</text>
</comment>
<evidence type="ECO:0000313" key="9">
    <source>
        <dbReference type="EMBL" id="MDS1271154.1"/>
    </source>
</evidence>
<comment type="caution">
    <text evidence="9">The sequence shown here is derived from an EMBL/GenBank/DDBJ whole genome shotgun (WGS) entry which is preliminary data.</text>
</comment>
<evidence type="ECO:0000256" key="3">
    <source>
        <dbReference type="ARBA" id="ARBA00012925"/>
    </source>
</evidence>
<dbReference type="Gene3D" id="3.40.1050.10">
    <property type="entry name" value="Carbonic anhydrase"/>
    <property type="match status" value="1"/>
</dbReference>
<comment type="cofactor">
    <cofactor evidence="1">
        <name>Zn(2+)</name>
        <dbReference type="ChEBI" id="CHEBI:29105"/>
    </cofactor>
</comment>
<protein>
    <recommendedName>
        <fullName evidence="3">carbonic anhydrase</fullName>
        <ecNumber evidence="3">4.2.1.1</ecNumber>
    </recommendedName>
</protein>
<evidence type="ECO:0000256" key="1">
    <source>
        <dbReference type="ARBA" id="ARBA00001947"/>
    </source>
</evidence>
<keyword evidence="5" id="KW-0862">Zinc</keyword>
<evidence type="ECO:0000256" key="7">
    <source>
        <dbReference type="ARBA" id="ARBA00048348"/>
    </source>
</evidence>
<evidence type="ECO:0000256" key="4">
    <source>
        <dbReference type="ARBA" id="ARBA00022723"/>
    </source>
</evidence>
<comment type="catalytic activity">
    <reaction evidence="7">
        <text>hydrogencarbonate + H(+) = CO2 + H2O</text>
        <dbReference type="Rhea" id="RHEA:10748"/>
        <dbReference type="ChEBI" id="CHEBI:15377"/>
        <dbReference type="ChEBI" id="CHEBI:15378"/>
        <dbReference type="ChEBI" id="CHEBI:16526"/>
        <dbReference type="ChEBI" id="CHEBI:17544"/>
        <dbReference type="EC" id="4.2.1.1"/>
    </reaction>
</comment>
<evidence type="ECO:0000256" key="6">
    <source>
        <dbReference type="ARBA" id="ARBA00024993"/>
    </source>
</evidence>
<comment type="function">
    <text evidence="6">Catalyzes the reversible hydration of carbon dioxide to form bicarbonate.</text>
</comment>
<evidence type="ECO:0000256" key="8">
    <source>
        <dbReference type="SAM" id="MobiDB-lite"/>
    </source>
</evidence>
<dbReference type="Pfam" id="PF00484">
    <property type="entry name" value="Pro_CA"/>
    <property type="match status" value="1"/>
</dbReference>
<dbReference type="InterPro" id="IPR001765">
    <property type="entry name" value="Carbonic_anhydrase"/>
</dbReference>
<reference evidence="10" key="1">
    <citation type="submission" date="2023-07" db="EMBL/GenBank/DDBJ databases">
        <title>Novel species in the genus Lipingzhangella isolated from Sambhar Salt Lake.</title>
        <authorList>
            <person name="Jiya N."/>
            <person name="Kajale S."/>
            <person name="Sharma A."/>
        </authorList>
    </citation>
    <scope>NUCLEOTIDE SEQUENCE [LARGE SCALE GENOMIC DNA]</scope>
    <source>
        <strain evidence="10">LS1_29</strain>
    </source>
</reference>
<keyword evidence="4" id="KW-0479">Metal-binding</keyword>
<evidence type="ECO:0000313" key="10">
    <source>
        <dbReference type="Proteomes" id="UP001250214"/>
    </source>
</evidence>
<accession>A0ABU2H765</accession>